<dbReference type="AlphaFoldDB" id="F2U3Y1"/>
<dbReference type="KEGG" id="sre:PTSG_02989"/>
<evidence type="ECO:0000313" key="1">
    <source>
        <dbReference type="EMBL" id="EGD82325.1"/>
    </source>
</evidence>
<keyword evidence="2" id="KW-1185">Reference proteome</keyword>
<dbReference type="RefSeq" id="XP_004996508.1">
    <property type="nucleotide sequence ID" value="XM_004996451.1"/>
</dbReference>
<dbReference type="InParanoid" id="F2U3Y1"/>
<evidence type="ECO:0000313" key="2">
    <source>
        <dbReference type="Proteomes" id="UP000007799"/>
    </source>
</evidence>
<name>F2U3Y1_SALR5</name>
<dbReference type="EMBL" id="GL832960">
    <property type="protein sequence ID" value="EGD82325.1"/>
    <property type="molecule type" value="Genomic_DNA"/>
</dbReference>
<protein>
    <submittedName>
        <fullName evidence="1">Uncharacterized protein</fullName>
    </submittedName>
</protein>
<dbReference type="GeneID" id="16077096"/>
<accession>F2U3Y1</accession>
<sequence length="141" mass="16697">MSEEDAARLVADARATAAADNERNMRRTVDPDVLQWWLEYKNRKAWKSARFFKIKLVDRYFTVDFQDHWVLSACGGWLDEQRSKVEAQAIFEIPGCWDMRKGQLLVDVTNEDEPLRPRNLRVQRVQNVPLFKRHLESVHRV</sequence>
<proteinExistence type="predicted"/>
<reference evidence="1" key="1">
    <citation type="submission" date="2009-08" db="EMBL/GenBank/DDBJ databases">
        <title>Annotation of Salpingoeca rosetta.</title>
        <authorList>
            <consortium name="The Broad Institute Genome Sequencing Platform"/>
            <person name="Russ C."/>
            <person name="Cuomo C."/>
            <person name="Burger G."/>
            <person name="Gray M.W."/>
            <person name="Holland P.W.H."/>
            <person name="King N."/>
            <person name="Lang F.B.F."/>
            <person name="Roger A.J."/>
            <person name="Ruiz-Trillo I."/>
            <person name="Young S.K."/>
            <person name="Zeng Q."/>
            <person name="Gargeya S."/>
            <person name="Alvarado L."/>
            <person name="Berlin A."/>
            <person name="Chapman S.B."/>
            <person name="Chen Z."/>
            <person name="Freedman E."/>
            <person name="Gellesch M."/>
            <person name="Goldberg J."/>
            <person name="Griggs A."/>
            <person name="Gujja S."/>
            <person name="Heilman E."/>
            <person name="Heiman D."/>
            <person name="Howarth C."/>
            <person name="Mehta T."/>
            <person name="Neiman D."/>
            <person name="Pearson M."/>
            <person name="Roberts A."/>
            <person name="Saif S."/>
            <person name="Shea T."/>
            <person name="Shenoy N."/>
            <person name="Sisk P."/>
            <person name="Stolte C."/>
            <person name="Sykes S."/>
            <person name="White J."/>
            <person name="Yandava C."/>
            <person name="Haas B."/>
            <person name="Nusbaum C."/>
            <person name="Birren B."/>
        </authorList>
    </citation>
    <scope>NUCLEOTIDE SEQUENCE [LARGE SCALE GENOMIC DNA]</scope>
    <source>
        <strain evidence="1">ATCC 50818</strain>
    </source>
</reference>
<gene>
    <name evidence="1" type="ORF">PTSG_02989</name>
</gene>
<organism evidence="2">
    <name type="scientific">Salpingoeca rosetta (strain ATCC 50818 / BSB-021)</name>
    <dbReference type="NCBI Taxonomy" id="946362"/>
    <lineage>
        <taxon>Eukaryota</taxon>
        <taxon>Choanoflagellata</taxon>
        <taxon>Craspedida</taxon>
        <taxon>Salpingoecidae</taxon>
        <taxon>Salpingoeca</taxon>
    </lineage>
</organism>
<dbReference type="Proteomes" id="UP000007799">
    <property type="component" value="Unassembled WGS sequence"/>
</dbReference>